<organism evidence="1 2">
    <name type="scientific">Niastella soli</name>
    <dbReference type="NCBI Taxonomy" id="2821487"/>
    <lineage>
        <taxon>Bacteria</taxon>
        <taxon>Pseudomonadati</taxon>
        <taxon>Bacteroidota</taxon>
        <taxon>Chitinophagia</taxon>
        <taxon>Chitinophagales</taxon>
        <taxon>Chitinophagaceae</taxon>
        <taxon>Niastella</taxon>
    </lineage>
</organism>
<proteinExistence type="predicted"/>
<sequence length="213" mass="23327">MKYSLVVFGLLAMFGCSENAPKKKLDPRVKNVVFLNVEPGKRPTGALDLRLSVIDTTQNTFATNYNVLALNGDQEVGLMISIPKDTGTSPFSDGFTLKSVGEPSNHLLELLSYPDVHQPGDSVLFVAEITARYVDIRKMAKQYKEGEVEKLGGDYKLFFDINGGDEPAELYINVDPAAKWIEIKEKHPDYRSGIIKALSGTSLVGPGIPGSYN</sequence>
<evidence type="ECO:0000313" key="2">
    <source>
        <dbReference type="Proteomes" id="UP000677244"/>
    </source>
</evidence>
<dbReference type="EMBL" id="JAGHKO010000017">
    <property type="protein sequence ID" value="MBO9204806.1"/>
    <property type="molecule type" value="Genomic_DNA"/>
</dbReference>
<dbReference type="RefSeq" id="WP_209143745.1">
    <property type="nucleotide sequence ID" value="NZ_JAGHKO010000017.1"/>
</dbReference>
<name>A0ABS3Z5W7_9BACT</name>
<protein>
    <recommendedName>
        <fullName evidence="3">DUF4843 domain-containing protein</fullName>
    </recommendedName>
</protein>
<comment type="caution">
    <text evidence="1">The sequence shown here is derived from an EMBL/GenBank/DDBJ whole genome shotgun (WGS) entry which is preliminary data.</text>
</comment>
<keyword evidence="2" id="KW-1185">Reference proteome</keyword>
<evidence type="ECO:0008006" key="3">
    <source>
        <dbReference type="Google" id="ProtNLM"/>
    </source>
</evidence>
<accession>A0ABS3Z5W7</accession>
<evidence type="ECO:0000313" key="1">
    <source>
        <dbReference type="EMBL" id="MBO9204806.1"/>
    </source>
</evidence>
<gene>
    <name evidence="1" type="ORF">J7I42_31240</name>
</gene>
<reference evidence="1 2" key="1">
    <citation type="submission" date="2021-03" db="EMBL/GenBank/DDBJ databases">
        <title>Assistant Professor.</title>
        <authorList>
            <person name="Huq M.A."/>
        </authorList>
    </citation>
    <scope>NUCLEOTIDE SEQUENCE [LARGE SCALE GENOMIC DNA]</scope>
    <source>
        <strain evidence="1 2">MAH-29</strain>
    </source>
</reference>
<dbReference type="PROSITE" id="PS51257">
    <property type="entry name" value="PROKAR_LIPOPROTEIN"/>
    <property type="match status" value="1"/>
</dbReference>
<dbReference type="Proteomes" id="UP000677244">
    <property type="component" value="Unassembled WGS sequence"/>
</dbReference>